<sequence length="104" mass="11471">DDDKDEESFTDGGDFILKSNFSKEAEDQWNITKFFDNHPKWSDFSQILTHEMEIQTSADTQVPALGAQGTDDLNALMNNVISDDADDNENGNADGDSSDSDVCC</sequence>
<proteinExistence type="predicted"/>
<dbReference type="Proteomes" id="UP000023152">
    <property type="component" value="Unassembled WGS sequence"/>
</dbReference>
<feature type="non-terminal residue" evidence="2">
    <location>
        <position position="1"/>
    </location>
</feature>
<keyword evidence="3" id="KW-1185">Reference proteome</keyword>
<evidence type="ECO:0000313" key="2">
    <source>
        <dbReference type="EMBL" id="ETO12859.1"/>
    </source>
</evidence>
<comment type="caution">
    <text evidence="2">The sequence shown here is derived from an EMBL/GenBank/DDBJ whole genome shotgun (WGS) entry which is preliminary data.</text>
</comment>
<evidence type="ECO:0000256" key="1">
    <source>
        <dbReference type="SAM" id="MobiDB-lite"/>
    </source>
</evidence>
<evidence type="ECO:0000313" key="3">
    <source>
        <dbReference type="Proteomes" id="UP000023152"/>
    </source>
</evidence>
<name>X6MG58_RETFI</name>
<accession>X6MG58</accession>
<dbReference type="AlphaFoldDB" id="X6MG58"/>
<feature type="region of interest" description="Disordered" evidence="1">
    <location>
        <begin position="82"/>
        <end position="104"/>
    </location>
</feature>
<dbReference type="EMBL" id="ASPP01021016">
    <property type="protein sequence ID" value="ETO12859.1"/>
    <property type="molecule type" value="Genomic_DNA"/>
</dbReference>
<protein>
    <submittedName>
        <fullName evidence="2">Uncharacterized protein</fullName>
    </submittedName>
</protein>
<organism evidence="2 3">
    <name type="scientific">Reticulomyxa filosa</name>
    <dbReference type="NCBI Taxonomy" id="46433"/>
    <lineage>
        <taxon>Eukaryota</taxon>
        <taxon>Sar</taxon>
        <taxon>Rhizaria</taxon>
        <taxon>Retaria</taxon>
        <taxon>Foraminifera</taxon>
        <taxon>Monothalamids</taxon>
        <taxon>Reticulomyxidae</taxon>
        <taxon>Reticulomyxa</taxon>
    </lineage>
</organism>
<reference evidence="2 3" key="1">
    <citation type="journal article" date="2013" name="Curr. Biol.">
        <title>The Genome of the Foraminiferan Reticulomyxa filosa.</title>
        <authorList>
            <person name="Glockner G."/>
            <person name="Hulsmann N."/>
            <person name="Schleicher M."/>
            <person name="Noegel A.A."/>
            <person name="Eichinger L."/>
            <person name="Gallinger C."/>
            <person name="Pawlowski J."/>
            <person name="Sierra R."/>
            <person name="Euteneuer U."/>
            <person name="Pillet L."/>
            <person name="Moustafa A."/>
            <person name="Platzer M."/>
            <person name="Groth M."/>
            <person name="Szafranski K."/>
            <person name="Schliwa M."/>
        </authorList>
    </citation>
    <scope>NUCLEOTIDE SEQUENCE [LARGE SCALE GENOMIC DNA]</scope>
</reference>
<gene>
    <name evidence="2" type="ORF">RFI_24517</name>
</gene>